<dbReference type="InterPro" id="IPR013122">
    <property type="entry name" value="PKD1_2_channel"/>
</dbReference>
<dbReference type="Gene3D" id="2.60.60.20">
    <property type="entry name" value="PLAT/LH2 domain"/>
    <property type="match status" value="1"/>
</dbReference>
<feature type="transmembrane region" description="Helical" evidence="10">
    <location>
        <begin position="1106"/>
        <end position="1128"/>
    </location>
</feature>
<dbReference type="GO" id="GO:0016020">
    <property type="term" value="C:membrane"/>
    <property type="evidence" value="ECO:0007669"/>
    <property type="project" value="UniProtKB-SubCell"/>
</dbReference>
<evidence type="ECO:0000256" key="3">
    <source>
        <dbReference type="ARBA" id="ARBA00022692"/>
    </source>
</evidence>
<dbReference type="InterPro" id="IPR032675">
    <property type="entry name" value="LRR_dom_sf"/>
</dbReference>
<protein>
    <submittedName>
        <fullName evidence="13">Uncharacterized protein</fullName>
    </submittedName>
</protein>
<dbReference type="InterPro" id="IPR003915">
    <property type="entry name" value="PKD_2"/>
</dbReference>
<feature type="transmembrane region" description="Helical" evidence="10">
    <location>
        <begin position="972"/>
        <end position="993"/>
    </location>
</feature>
<dbReference type="PANTHER" id="PTHR10877">
    <property type="entry name" value="POLYCYSTIN FAMILY MEMBER"/>
    <property type="match status" value="1"/>
</dbReference>
<feature type="transmembrane region" description="Helical" evidence="10">
    <location>
        <begin position="267"/>
        <end position="285"/>
    </location>
</feature>
<dbReference type="Gene3D" id="3.80.10.10">
    <property type="entry name" value="Ribonuclease Inhibitor"/>
    <property type="match status" value="1"/>
</dbReference>
<dbReference type="GO" id="GO:0005509">
    <property type="term" value="F:calcium ion binding"/>
    <property type="evidence" value="ECO:0007669"/>
    <property type="project" value="InterPro"/>
</dbReference>
<dbReference type="Pfam" id="PF08016">
    <property type="entry name" value="PKD_channel"/>
    <property type="match status" value="1"/>
</dbReference>
<dbReference type="PROSITE" id="PS50095">
    <property type="entry name" value="PLAT"/>
    <property type="match status" value="1"/>
</dbReference>
<feature type="transmembrane region" description="Helical" evidence="10">
    <location>
        <begin position="522"/>
        <end position="543"/>
    </location>
</feature>
<keyword evidence="7" id="KW-0325">Glycoprotein</keyword>
<dbReference type="InterPro" id="IPR051223">
    <property type="entry name" value="Polycystin"/>
</dbReference>
<evidence type="ECO:0000259" key="12">
    <source>
        <dbReference type="PROSITE" id="PS51352"/>
    </source>
</evidence>
<dbReference type="PROSITE" id="PS51352">
    <property type="entry name" value="THIOREDOXIN_2"/>
    <property type="match status" value="1"/>
</dbReference>
<dbReference type="Pfam" id="PF01477">
    <property type="entry name" value="PLAT"/>
    <property type="match status" value="1"/>
</dbReference>
<organism evidence="13 14">
    <name type="scientific">Adineta ricciae</name>
    <name type="common">Rotifer</name>
    <dbReference type="NCBI Taxonomy" id="249248"/>
    <lineage>
        <taxon>Eukaryota</taxon>
        <taxon>Metazoa</taxon>
        <taxon>Spiralia</taxon>
        <taxon>Gnathifera</taxon>
        <taxon>Rotifera</taxon>
        <taxon>Eurotatoria</taxon>
        <taxon>Bdelloidea</taxon>
        <taxon>Adinetida</taxon>
        <taxon>Adinetidae</taxon>
        <taxon>Adineta</taxon>
    </lineage>
</organism>
<feature type="transmembrane region" description="Helical" evidence="10">
    <location>
        <begin position="630"/>
        <end position="653"/>
    </location>
</feature>
<dbReference type="InterPro" id="IPR012336">
    <property type="entry name" value="Thioredoxin-like_fold"/>
</dbReference>
<feature type="transmembrane region" description="Helical" evidence="10">
    <location>
        <begin position="586"/>
        <end position="610"/>
    </location>
</feature>
<evidence type="ECO:0000256" key="4">
    <source>
        <dbReference type="ARBA" id="ARBA00022729"/>
    </source>
</evidence>
<comment type="similarity">
    <text evidence="2">Belongs to the polycystin family.</text>
</comment>
<evidence type="ECO:0000256" key="5">
    <source>
        <dbReference type="ARBA" id="ARBA00022989"/>
    </source>
</evidence>
<dbReference type="SUPFAM" id="SSF52047">
    <property type="entry name" value="RNI-like"/>
    <property type="match status" value="1"/>
</dbReference>
<dbReference type="InterPro" id="IPR013766">
    <property type="entry name" value="Thioredoxin_domain"/>
</dbReference>
<sequence length="1999" mass="233174">MLEPLASFGNAKTQTTNTNLSRSVSLSVLDQYGNKVEIKANSTNPIEIFIPRDPNTIIPVMTMQNVTALTNSTAHNQLFSFHYVNLSDPLSVSVHVEIHPITSNISYLLIYKFDQIPQLNASTNNIDGWTVLCSANLNNDSLYTYFIDNQHTDDHQSVVFGLRELNTTEIQDFCHNSSMSTPPITNERFSFQSNYQIRFYTSGCYYMDANNQWNSDGVIVGSQTNHYATQCYSTHLTTFTSGFRAVPDAVNWSYVFANADFVRNKTIYLTIICVAVIYILLVIYARYKDKKDLEKLGVTPLPDNSKEDGYFYQIIVFTGQRNNAGTNSKVHFVLSGDDDATNVRTLSDPRRKILQTGGIDAFIMSVPKSLGLLNCIRIWHDNSGKGSSSSWFLKYLIIRDLQTMQKFHFICQRWLAVEKDDGKIERLLPIATEMEKSTFSYVLAKKSYHSISDSHLWFSIFSRPPSSKFTRVQRCTCCFVLIMVSMFLNIMYYDLTNEAKTNTAMNSVGIRIGSFSLTFEQVIIGIIVELMALVPSLLLVQLFRRLRPRRNQMSPLREALYKMNSPLSETNIDQPRKKRKLGFTFAWWWIFIAYALCVALAGVSAVFIIARGIEFGDEKTQKWLISILSGLFSSILLTQPLKSLCLVIIFAYFCRKSDDDKEADGYLDDEHIHLDTDEEYLHSMKDNLLDTSQRTVRANRLNESEVLCARKRRLKEIQMWSVLREALIYMCFLSLLYLVSYSNYQSNAFFQVKHLRSFLLNPRQDDLDYTKVSTIDEYWNWLENSFVSNTRAQKWYNGELPRNLSGFMNDKSSRLIGWITMRQLRINSVLCPSQFNEIISVCEYDYSFSKEDKKSYAPGWQNQTTQTFSASIEKAFRYASSKDLDTYVYVGNHGTYGGGGYVYEFRGRLSDLQSNLSELHSLGWIDQRTRMILIQLSLYNPNVQLYTSASLAAEILSTGTIEPSARFEPMNFNAFASIFQLVYVIFYMVMIVYFMWKEIRALLELKSEYFYRFWAYVDIGIIACSWTSVGIYIWRYKESQRIGELFSETNGYVYINLQLATYINDTLTYLYAFCCFFGTIKFVRLCRHSQRLCLFIQTIQDAKKELLSFAFMFSIVYMSFVCLFYFLFISKLPECSSLLGTAQMLFEMTLMKFDAHQLSGAAAFLGPFCFSLFIILVVFVCMSMFLTIINESFRRCRQNLQSDDQEIFSFMLDRLQHWIGWKKATEEDVYEARDTSMRDEYFHPIEGFPDRIDQLLDALNRVSFMTGVAKLFDGHILNKSNEEVNLDSKDFKRKIIGLYFSAHWCPPCQNFTPKLAAFYQTYAREKNFEIIFLSSDYDEASSYYYYQHMPWLRLDYRDRQKKQELEYKYGVNGIPALILLDGTTGDVICADARQYVEWQDPQGTNFPWGPVNERNCCSRCCVIVSEQARTRFEDLSHEVIYHIFDCLEFFDIYGIFYHLNIRFRRLITHSNLPLNVRISSISRTDFEYYHANLIVPYSHRISSLDLRNRLCFDLLISPHNRLTEFPRLQTLILKNIKQKHLHQVFQDISTLPCLSKFVLHCPGYTHDIDHYFLLIFRLRALRHCEIFFPDVRSSIRLPFAAIDEQSSIEHLTVAPDIYLENLDRLLSYVPKLRYFSVGYLGRRDDQVSLQLIPMPNLTHLSLTIGGLNFDYFEALIKTFPNIQRLHLYGSGPGDYLNPDRWEELITSSMPFLRIFDIYIDSSLPISSMSQLRRFKSSFWQDRQWFFSYYGSYYRNFYSCRFHSVNPSRLRDYSLGYGTNFCTDPDFKKANLRSVRRVRFSSQKAIYHCDHRFLQATDLTLKNITSEQAKNDITALEQTISFDNLTKLEINSSRYAFKQLTQLLALTPNLHTLKIQRIHQFDETDFTTFPTSNVFQFVSNVNMIQCLSITYLTEVREVKLLFMLCPRLQYFTIHQEQRHGVAIVRYLSSKLHDVAQHLILLTMQIHKGRHLASLKELVRTRECLQDWLLIVENHQVYLWR</sequence>
<dbReference type="Gene3D" id="3.40.30.10">
    <property type="entry name" value="Glutaredoxin"/>
    <property type="match status" value="1"/>
</dbReference>
<keyword evidence="6 10" id="KW-0472">Membrane</keyword>
<feature type="transmembrane region" description="Helical" evidence="10">
    <location>
        <begin position="1013"/>
        <end position="1034"/>
    </location>
</feature>
<dbReference type="InterPro" id="IPR001024">
    <property type="entry name" value="PLAT/LH2_dom"/>
</dbReference>
<dbReference type="InterPro" id="IPR036392">
    <property type="entry name" value="PLAT/LH2_dom_sf"/>
</dbReference>
<dbReference type="PANTHER" id="PTHR10877:SF194">
    <property type="entry name" value="LOCATION OF VULVA DEFECTIVE 1"/>
    <property type="match status" value="1"/>
</dbReference>
<proteinExistence type="inferred from homology"/>
<dbReference type="InterPro" id="IPR036249">
    <property type="entry name" value="Thioredoxin-like_sf"/>
</dbReference>
<dbReference type="SMART" id="SM00308">
    <property type="entry name" value="LH2"/>
    <property type="match status" value="1"/>
</dbReference>
<reference evidence="13" key="1">
    <citation type="submission" date="2021-02" db="EMBL/GenBank/DDBJ databases">
        <authorList>
            <person name="Nowell W R."/>
        </authorList>
    </citation>
    <scope>NUCLEOTIDE SEQUENCE</scope>
</reference>
<evidence type="ECO:0000256" key="1">
    <source>
        <dbReference type="ARBA" id="ARBA00004141"/>
    </source>
</evidence>
<gene>
    <name evidence="13" type="ORF">XAT740_LOCUS47545</name>
</gene>
<dbReference type="Proteomes" id="UP000663828">
    <property type="component" value="Unassembled WGS sequence"/>
</dbReference>
<dbReference type="InterPro" id="IPR046791">
    <property type="entry name" value="Polycystin_dom"/>
</dbReference>
<evidence type="ECO:0000256" key="9">
    <source>
        <dbReference type="PROSITE-ProRule" id="PRU00152"/>
    </source>
</evidence>
<dbReference type="Pfam" id="PF13905">
    <property type="entry name" value="Thioredoxin_8"/>
    <property type="match status" value="1"/>
</dbReference>
<keyword evidence="14" id="KW-1185">Reference proteome</keyword>
<dbReference type="GO" id="GO:0005262">
    <property type="term" value="F:calcium channel activity"/>
    <property type="evidence" value="ECO:0007669"/>
    <property type="project" value="TreeGrafter"/>
</dbReference>
<accession>A0A816AR54</accession>
<dbReference type="SUPFAM" id="SSF52833">
    <property type="entry name" value="Thioredoxin-like"/>
    <property type="match status" value="1"/>
</dbReference>
<feature type="domain" description="Thioredoxin" evidence="12">
    <location>
        <begin position="1253"/>
        <end position="1404"/>
    </location>
</feature>
<comment type="caution">
    <text evidence="9">Lacks conserved residue(s) required for the propagation of feature annotation.</text>
</comment>
<dbReference type="GO" id="GO:0050982">
    <property type="term" value="P:detection of mechanical stimulus"/>
    <property type="evidence" value="ECO:0007669"/>
    <property type="project" value="TreeGrafter"/>
</dbReference>
<feature type="domain" description="PLAT" evidence="11">
    <location>
        <begin position="310"/>
        <end position="429"/>
    </location>
</feature>
<evidence type="ECO:0000256" key="7">
    <source>
        <dbReference type="ARBA" id="ARBA00023180"/>
    </source>
</evidence>
<evidence type="ECO:0000259" key="11">
    <source>
        <dbReference type="PROSITE" id="PS50095"/>
    </source>
</evidence>
<comment type="caution">
    <text evidence="13">The sequence shown here is derived from an EMBL/GenBank/DDBJ whole genome shotgun (WGS) entry which is preliminary data.</text>
</comment>
<evidence type="ECO:0000256" key="2">
    <source>
        <dbReference type="ARBA" id="ARBA00007200"/>
    </source>
</evidence>
<evidence type="ECO:0000256" key="8">
    <source>
        <dbReference type="PIRSR" id="PIRSR603915-2"/>
    </source>
</evidence>
<dbReference type="Pfam" id="PF20519">
    <property type="entry name" value="Polycystin_dom"/>
    <property type="match status" value="1"/>
</dbReference>
<feature type="transmembrane region" description="Helical" evidence="10">
    <location>
        <begin position="1161"/>
        <end position="1189"/>
    </location>
</feature>
<comment type="subcellular location">
    <subcellularLocation>
        <location evidence="1">Membrane</location>
        <topology evidence="1">Multi-pass membrane protein</topology>
    </subcellularLocation>
</comment>
<name>A0A816AR54_ADIRI</name>
<dbReference type="CDD" id="cd02964">
    <property type="entry name" value="TryX_like_family"/>
    <property type="match status" value="1"/>
</dbReference>
<feature type="disulfide bond" evidence="8">
    <location>
        <begin position="831"/>
        <end position="842"/>
    </location>
</feature>
<feature type="transmembrane region" description="Helical" evidence="10">
    <location>
        <begin position="720"/>
        <end position="739"/>
    </location>
</feature>
<evidence type="ECO:0000256" key="6">
    <source>
        <dbReference type="ARBA" id="ARBA00023136"/>
    </source>
</evidence>
<evidence type="ECO:0000313" key="14">
    <source>
        <dbReference type="Proteomes" id="UP000663828"/>
    </source>
</evidence>
<keyword evidence="5 10" id="KW-1133">Transmembrane helix</keyword>
<dbReference type="SUPFAM" id="SSF49723">
    <property type="entry name" value="Lipase/lipooxygenase domain (PLAT/LH2 domain)"/>
    <property type="match status" value="1"/>
</dbReference>
<dbReference type="PRINTS" id="PR01433">
    <property type="entry name" value="POLYCYSTIN2"/>
</dbReference>
<evidence type="ECO:0000256" key="10">
    <source>
        <dbReference type="SAM" id="Phobius"/>
    </source>
</evidence>
<keyword evidence="3 10" id="KW-0812">Transmembrane</keyword>
<feature type="transmembrane region" description="Helical" evidence="10">
    <location>
        <begin position="1068"/>
        <end position="1086"/>
    </location>
</feature>
<dbReference type="EMBL" id="CAJNOR010006614">
    <property type="protein sequence ID" value="CAF1599679.1"/>
    <property type="molecule type" value="Genomic_DNA"/>
</dbReference>
<dbReference type="FunFam" id="2.60.60.20:FF:000022">
    <property type="entry name" value="Uncharacterized protein"/>
    <property type="match status" value="1"/>
</dbReference>
<evidence type="ECO:0000313" key="13">
    <source>
        <dbReference type="EMBL" id="CAF1599679.1"/>
    </source>
</evidence>
<keyword evidence="4" id="KW-0732">Signal</keyword>
<feature type="transmembrane region" description="Helical" evidence="10">
    <location>
        <begin position="472"/>
        <end position="493"/>
    </location>
</feature>